<comment type="caution">
    <text evidence="1">The sequence shown here is derived from an EMBL/GenBank/DDBJ whole genome shotgun (WGS) entry which is preliminary data.</text>
</comment>
<dbReference type="AlphaFoldDB" id="A0A645BA41"/>
<gene>
    <name evidence="1" type="ORF">SDC9_108772</name>
</gene>
<dbReference type="Gene3D" id="3.90.280.10">
    <property type="entry name" value="PEBP-like"/>
    <property type="match status" value="1"/>
</dbReference>
<dbReference type="PROSITE" id="PS51257">
    <property type="entry name" value="PROKAR_LIPOPROTEIN"/>
    <property type="match status" value="1"/>
</dbReference>
<name>A0A645BA41_9ZZZZ</name>
<dbReference type="InterPro" id="IPR036610">
    <property type="entry name" value="PEBP-like_sf"/>
</dbReference>
<dbReference type="InterPro" id="IPR008914">
    <property type="entry name" value="PEBP"/>
</dbReference>
<dbReference type="PANTHER" id="PTHR30289">
    <property type="entry name" value="UNCHARACTERIZED PROTEIN YBCL-RELATED"/>
    <property type="match status" value="1"/>
</dbReference>
<protein>
    <recommendedName>
        <fullName evidence="2">YbhB/YbcL family Raf kinase inhibitor-like protein</fullName>
    </recommendedName>
</protein>
<dbReference type="SUPFAM" id="SSF49777">
    <property type="entry name" value="PEBP-like"/>
    <property type="match status" value="1"/>
</dbReference>
<dbReference type="Pfam" id="PF01161">
    <property type="entry name" value="PBP"/>
    <property type="match status" value="1"/>
</dbReference>
<evidence type="ECO:0000313" key="1">
    <source>
        <dbReference type="EMBL" id="MPM61908.1"/>
    </source>
</evidence>
<sequence>MKAFFAVLAMVFSLALLLACQAQTPPAQSPVAAAIETPVPTGIPVPAASVNPVVESPAPPAPGNFSISSSGIVNGVLADQFGERGMQKENGIPTRSFALSVQNLPDGTACLTLSVTDPDGGDWVHWLAANLPAGDLPENASIDLAANIVQGKNDFGFVGYGGPTPPSGTHTYVITVYALREPLSIDNGFSQKQFEQAMHQKILASATLTADYTH</sequence>
<dbReference type="PANTHER" id="PTHR30289:SF1">
    <property type="entry name" value="PEBP (PHOSPHATIDYLETHANOLAMINE-BINDING PROTEIN) FAMILY PROTEIN"/>
    <property type="match status" value="1"/>
</dbReference>
<reference evidence="1" key="1">
    <citation type="submission" date="2019-08" db="EMBL/GenBank/DDBJ databases">
        <authorList>
            <person name="Kucharzyk K."/>
            <person name="Murdoch R.W."/>
            <person name="Higgins S."/>
            <person name="Loffler F."/>
        </authorList>
    </citation>
    <scope>NUCLEOTIDE SEQUENCE</scope>
</reference>
<organism evidence="1">
    <name type="scientific">bioreactor metagenome</name>
    <dbReference type="NCBI Taxonomy" id="1076179"/>
    <lineage>
        <taxon>unclassified sequences</taxon>
        <taxon>metagenomes</taxon>
        <taxon>ecological metagenomes</taxon>
    </lineage>
</organism>
<accession>A0A645BA41</accession>
<dbReference type="InterPro" id="IPR005247">
    <property type="entry name" value="YbhB_YbcL/LppC-like"/>
</dbReference>
<evidence type="ECO:0008006" key="2">
    <source>
        <dbReference type="Google" id="ProtNLM"/>
    </source>
</evidence>
<dbReference type="NCBIfam" id="TIGR00481">
    <property type="entry name" value="YbhB/YbcL family Raf kinase inhibitor-like protein"/>
    <property type="match status" value="1"/>
</dbReference>
<dbReference type="CDD" id="cd00865">
    <property type="entry name" value="PEBP_bact_arch"/>
    <property type="match status" value="1"/>
</dbReference>
<proteinExistence type="predicted"/>
<dbReference type="EMBL" id="VSSQ01018585">
    <property type="protein sequence ID" value="MPM61908.1"/>
    <property type="molecule type" value="Genomic_DNA"/>
</dbReference>